<evidence type="ECO:0000313" key="3">
    <source>
        <dbReference type="Proteomes" id="UP001595997"/>
    </source>
</evidence>
<evidence type="ECO:0008006" key="4">
    <source>
        <dbReference type="Google" id="ProtNLM"/>
    </source>
</evidence>
<comment type="caution">
    <text evidence="2">The sequence shown here is derived from an EMBL/GenBank/DDBJ whole genome shotgun (WGS) entry which is preliminary data.</text>
</comment>
<evidence type="ECO:0000313" key="2">
    <source>
        <dbReference type="EMBL" id="MFC4494747.1"/>
    </source>
</evidence>
<protein>
    <recommendedName>
        <fullName evidence="4">Integral membrane protein</fullName>
    </recommendedName>
</protein>
<name>A0ABV9A5K9_9ACTN</name>
<proteinExistence type="predicted"/>
<organism evidence="2 3">
    <name type="scientific">Streptomyces ovatisporus</name>
    <dbReference type="NCBI Taxonomy" id="1128682"/>
    <lineage>
        <taxon>Bacteria</taxon>
        <taxon>Bacillati</taxon>
        <taxon>Actinomycetota</taxon>
        <taxon>Actinomycetes</taxon>
        <taxon>Kitasatosporales</taxon>
        <taxon>Streptomycetaceae</taxon>
        <taxon>Streptomyces</taxon>
    </lineage>
</organism>
<feature type="transmembrane region" description="Helical" evidence="1">
    <location>
        <begin position="54"/>
        <end position="75"/>
    </location>
</feature>
<dbReference type="EMBL" id="JBHSFH010000006">
    <property type="protein sequence ID" value="MFC4494747.1"/>
    <property type="molecule type" value="Genomic_DNA"/>
</dbReference>
<sequence>MTVQQEPRRGRARALGTVLSMLVLGGLGLVAAFWLFVAYWMMPQDEHDQEALEGAGLGALFTIGFTVPALLLTILPVKLGLLRRSWFAPPAVMLVLAALRYGYLVSAYDPW</sequence>
<keyword evidence="1" id="KW-0812">Transmembrane</keyword>
<dbReference type="Proteomes" id="UP001595997">
    <property type="component" value="Unassembled WGS sequence"/>
</dbReference>
<gene>
    <name evidence="2" type="ORF">ACFPA8_11450</name>
</gene>
<keyword evidence="1" id="KW-1133">Transmembrane helix</keyword>
<feature type="transmembrane region" description="Helical" evidence="1">
    <location>
        <begin position="21"/>
        <end position="42"/>
    </location>
</feature>
<reference evidence="3" key="1">
    <citation type="journal article" date="2019" name="Int. J. Syst. Evol. Microbiol.">
        <title>The Global Catalogue of Microorganisms (GCM) 10K type strain sequencing project: providing services to taxonomists for standard genome sequencing and annotation.</title>
        <authorList>
            <consortium name="The Broad Institute Genomics Platform"/>
            <consortium name="The Broad Institute Genome Sequencing Center for Infectious Disease"/>
            <person name="Wu L."/>
            <person name="Ma J."/>
        </authorList>
    </citation>
    <scope>NUCLEOTIDE SEQUENCE [LARGE SCALE GENOMIC DNA]</scope>
    <source>
        <strain evidence="3">CGMCC 4.7357</strain>
    </source>
</reference>
<keyword evidence="1" id="KW-0472">Membrane</keyword>
<accession>A0ABV9A5K9</accession>
<dbReference type="RefSeq" id="WP_386446380.1">
    <property type="nucleotide sequence ID" value="NZ_JBHSFH010000006.1"/>
</dbReference>
<keyword evidence="3" id="KW-1185">Reference proteome</keyword>
<evidence type="ECO:0000256" key="1">
    <source>
        <dbReference type="SAM" id="Phobius"/>
    </source>
</evidence>
<feature type="transmembrane region" description="Helical" evidence="1">
    <location>
        <begin position="87"/>
        <end position="108"/>
    </location>
</feature>